<sequence length="363" mass="38660">MQLQVKMNADGSSGGGGNGRPQSSEHQSSSLFSSLVKRLTRNSEAFRELGLLIFIVLLAAIFQIRNPKFLSVANIKDLLANTAILSILAVGMMMVIITRGIDLSIGSTMALSGMVTSLTVSANPDISPFLSLAQGMAIGLAAGLVIGVLVAYFKILPIIATLGLMNILRGLTYLISKGKWVSAYQMSAGFKNLSTGTTFGINNLILFVIGIYILYTYFINQTRTGRYIYAVGSSPETAELIGIKRKRIILLVYALMGLLAGLAGVLWVSKFASAQGDTAVGYEMNVIAATVLGGVSVAGGRGKVSGILLGSILFGILANALPLINISPFWQQFIQGLVILAAIISNVLLQRRNDRLTLKKRVI</sequence>
<feature type="transmembrane region" description="Helical" evidence="7">
    <location>
        <begin position="306"/>
        <end position="324"/>
    </location>
</feature>
<dbReference type="PANTHER" id="PTHR32196:SF72">
    <property type="entry name" value="RIBOSE IMPORT PERMEASE PROTEIN RBSC"/>
    <property type="match status" value="1"/>
</dbReference>
<feature type="transmembrane region" description="Helical" evidence="7">
    <location>
        <begin position="248"/>
        <end position="268"/>
    </location>
</feature>
<dbReference type="EMBL" id="FWDO01000004">
    <property type="protein sequence ID" value="SLM17933.1"/>
    <property type="molecule type" value="Genomic_DNA"/>
</dbReference>
<dbReference type="Pfam" id="PF02653">
    <property type="entry name" value="BPD_transp_2"/>
    <property type="match status" value="1"/>
</dbReference>
<feature type="transmembrane region" description="Helical" evidence="7">
    <location>
        <begin position="330"/>
        <end position="349"/>
    </location>
</feature>
<comment type="subcellular location">
    <subcellularLocation>
        <location evidence="1">Cell membrane</location>
        <topology evidence="1">Multi-pass membrane protein</topology>
    </subcellularLocation>
</comment>
<evidence type="ECO:0000256" key="5">
    <source>
        <dbReference type="ARBA" id="ARBA00023136"/>
    </source>
</evidence>
<keyword evidence="4 7" id="KW-1133">Transmembrane helix</keyword>
<feature type="region of interest" description="Disordered" evidence="6">
    <location>
        <begin position="1"/>
        <end position="28"/>
    </location>
</feature>
<feature type="transmembrane region" description="Helical" evidence="7">
    <location>
        <begin position="129"/>
        <end position="151"/>
    </location>
</feature>
<gene>
    <name evidence="8" type="ORF">SPIRO4BDMA_40505</name>
</gene>
<dbReference type="GO" id="GO:0005886">
    <property type="term" value="C:plasma membrane"/>
    <property type="evidence" value="ECO:0007669"/>
    <property type="project" value="UniProtKB-SubCell"/>
</dbReference>
<feature type="transmembrane region" description="Helical" evidence="7">
    <location>
        <begin position="196"/>
        <end position="218"/>
    </location>
</feature>
<keyword evidence="5 7" id="KW-0472">Membrane</keyword>
<evidence type="ECO:0000313" key="8">
    <source>
        <dbReference type="EMBL" id="SLM17933.1"/>
    </source>
</evidence>
<keyword evidence="2" id="KW-1003">Cell membrane</keyword>
<dbReference type="PANTHER" id="PTHR32196">
    <property type="entry name" value="ABC TRANSPORTER PERMEASE PROTEIN YPHD-RELATED-RELATED"/>
    <property type="match status" value="1"/>
</dbReference>
<proteinExistence type="predicted"/>
<feature type="transmembrane region" description="Helical" evidence="7">
    <location>
        <begin position="45"/>
        <end position="66"/>
    </location>
</feature>
<organism evidence="8">
    <name type="scientific">uncultured spirochete</name>
    <dbReference type="NCBI Taxonomy" id="156406"/>
    <lineage>
        <taxon>Bacteria</taxon>
        <taxon>Pseudomonadati</taxon>
        <taxon>Spirochaetota</taxon>
        <taxon>Spirochaetia</taxon>
        <taxon>Spirochaetales</taxon>
        <taxon>environmental samples</taxon>
    </lineage>
</organism>
<dbReference type="GO" id="GO:0022857">
    <property type="term" value="F:transmembrane transporter activity"/>
    <property type="evidence" value="ECO:0007669"/>
    <property type="project" value="InterPro"/>
</dbReference>
<keyword evidence="3 7" id="KW-0812">Transmembrane</keyword>
<dbReference type="CDD" id="cd06579">
    <property type="entry name" value="TM_PBP1_transp_AraH_like"/>
    <property type="match status" value="1"/>
</dbReference>
<dbReference type="InterPro" id="IPR001851">
    <property type="entry name" value="ABC_transp_permease"/>
</dbReference>
<evidence type="ECO:0000256" key="1">
    <source>
        <dbReference type="ARBA" id="ARBA00004651"/>
    </source>
</evidence>
<feature type="transmembrane region" description="Helical" evidence="7">
    <location>
        <begin position="280"/>
        <end position="299"/>
    </location>
</feature>
<accession>A0A3P3XQ13</accession>
<reference evidence="8" key="1">
    <citation type="submission" date="2017-02" db="EMBL/GenBank/DDBJ databases">
        <authorList>
            <person name="Regsiter A."/>
            <person name="William W."/>
        </authorList>
    </citation>
    <scope>NUCLEOTIDE SEQUENCE</scope>
    <source>
        <strain evidence="8">BdmA 4</strain>
    </source>
</reference>
<evidence type="ECO:0000256" key="2">
    <source>
        <dbReference type="ARBA" id="ARBA00022475"/>
    </source>
</evidence>
<evidence type="ECO:0000256" key="7">
    <source>
        <dbReference type="SAM" id="Phobius"/>
    </source>
</evidence>
<feature type="transmembrane region" description="Helical" evidence="7">
    <location>
        <begin position="78"/>
        <end position="96"/>
    </location>
</feature>
<evidence type="ECO:0000256" key="3">
    <source>
        <dbReference type="ARBA" id="ARBA00022692"/>
    </source>
</evidence>
<dbReference type="AlphaFoldDB" id="A0A3P3XQ13"/>
<protein>
    <submittedName>
        <fullName evidence="8">Ribose transport system permease protein RbsC</fullName>
    </submittedName>
</protein>
<evidence type="ECO:0000256" key="6">
    <source>
        <dbReference type="SAM" id="MobiDB-lite"/>
    </source>
</evidence>
<name>A0A3P3XQ13_9SPIR</name>
<evidence type="ECO:0000256" key="4">
    <source>
        <dbReference type="ARBA" id="ARBA00022989"/>
    </source>
</evidence>